<evidence type="ECO:0000259" key="5">
    <source>
        <dbReference type="Pfam" id="PF14382"/>
    </source>
</evidence>
<evidence type="ECO:0008006" key="8">
    <source>
        <dbReference type="Google" id="ProtNLM"/>
    </source>
</evidence>
<evidence type="ECO:0000256" key="1">
    <source>
        <dbReference type="ARBA" id="ARBA00004604"/>
    </source>
</evidence>
<dbReference type="Gene3D" id="2.40.50.140">
    <property type="entry name" value="Nucleic acid-binding proteins"/>
    <property type="match status" value="1"/>
</dbReference>
<evidence type="ECO:0000256" key="3">
    <source>
        <dbReference type="ARBA" id="ARBA00022835"/>
    </source>
</evidence>
<evidence type="ECO:0000259" key="4">
    <source>
        <dbReference type="Pfam" id="PF10447"/>
    </source>
</evidence>
<dbReference type="PANTHER" id="PTHR12686:SF8">
    <property type="entry name" value="EXOSOME COMPLEX COMPONENT CSL4"/>
    <property type="match status" value="1"/>
</dbReference>
<dbReference type="GO" id="GO:0003723">
    <property type="term" value="F:RNA binding"/>
    <property type="evidence" value="ECO:0007669"/>
    <property type="project" value="InterPro"/>
</dbReference>
<proteinExistence type="predicted"/>
<dbReference type="SUPFAM" id="SSF50249">
    <property type="entry name" value="Nucleic acid-binding proteins"/>
    <property type="match status" value="1"/>
</dbReference>
<evidence type="ECO:0000313" key="7">
    <source>
        <dbReference type="Proteomes" id="UP000594262"/>
    </source>
</evidence>
<keyword evidence="3" id="KW-0271">Exosome</keyword>
<comment type="subcellular location">
    <subcellularLocation>
        <location evidence="1">Nucleus</location>
        <location evidence="1">Nucleolus</location>
    </subcellularLocation>
</comment>
<name>A0A7M5UCL2_9CNID</name>
<dbReference type="EnsemblMetazoa" id="CLYHEMT009000.1">
    <property type="protein sequence ID" value="CLYHEMP009000.1"/>
    <property type="gene ID" value="CLYHEMG009000"/>
</dbReference>
<dbReference type="GO" id="GO:0005730">
    <property type="term" value="C:nucleolus"/>
    <property type="evidence" value="ECO:0007669"/>
    <property type="project" value="UniProtKB-SubCell"/>
</dbReference>
<sequence length="209" mass="23341">MVSIQFIFNIFWMIFQMDEDKTSIKIPGERLGSKSEFDAGEGTYIRNGFIYSKLCGKKEINTKAGADKPTICVVRSGQNIVPEVNTVAMCKVINNNPRFSKVNILSVGGTSLKGTFKGIIRKEDVRATQKDTVKMYESFRPGDIVLARILSLGDSQSYFLSTAENELGVIYACSESGYSMIPISWCEMQCSHSGKKEHRKVAKVKIRQV</sequence>
<dbReference type="GO" id="GO:0000176">
    <property type="term" value="C:nuclear exosome (RNase complex)"/>
    <property type="evidence" value="ECO:0007669"/>
    <property type="project" value="TreeGrafter"/>
</dbReference>
<dbReference type="OrthoDB" id="440760at2759"/>
<protein>
    <recommendedName>
        <fullName evidence="8">Exosome complex component CSL4</fullName>
    </recommendedName>
</protein>
<organism evidence="6 7">
    <name type="scientific">Clytia hemisphaerica</name>
    <dbReference type="NCBI Taxonomy" id="252671"/>
    <lineage>
        <taxon>Eukaryota</taxon>
        <taxon>Metazoa</taxon>
        <taxon>Cnidaria</taxon>
        <taxon>Hydrozoa</taxon>
        <taxon>Hydroidolina</taxon>
        <taxon>Leptothecata</taxon>
        <taxon>Obeliida</taxon>
        <taxon>Clytiidae</taxon>
        <taxon>Clytia</taxon>
    </lineage>
</organism>
<dbReference type="GO" id="GO:0005737">
    <property type="term" value="C:cytoplasm"/>
    <property type="evidence" value="ECO:0007669"/>
    <property type="project" value="TreeGrafter"/>
</dbReference>
<evidence type="ECO:0000313" key="6">
    <source>
        <dbReference type="EnsemblMetazoa" id="CLYHEMP009000.1"/>
    </source>
</evidence>
<dbReference type="Proteomes" id="UP000594262">
    <property type="component" value="Unplaced"/>
</dbReference>
<dbReference type="SUPFAM" id="SSF110324">
    <property type="entry name" value="Ribosomal L27 protein-like"/>
    <property type="match status" value="1"/>
</dbReference>
<dbReference type="InterPro" id="IPR039771">
    <property type="entry name" value="Csl4"/>
</dbReference>
<accession>A0A7M5UCL2</accession>
<dbReference type="InterPro" id="IPR025721">
    <property type="entry name" value="Exosome_cplx_N_dom"/>
</dbReference>
<dbReference type="Pfam" id="PF10447">
    <property type="entry name" value="EXOSC1"/>
    <property type="match status" value="1"/>
</dbReference>
<reference evidence="6" key="1">
    <citation type="submission" date="2021-01" db="UniProtKB">
        <authorList>
            <consortium name="EnsemblMetazoa"/>
        </authorList>
    </citation>
    <scope>IDENTIFICATION</scope>
</reference>
<dbReference type="Pfam" id="PF14382">
    <property type="entry name" value="ECR1_N"/>
    <property type="match status" value="1"/>
</dbReference>
<feature type="domain" description="Exosome complex component N-terminal" evidence="5">
    <location>
        <begin position="26"/>
        <end position="60"/>
    </location>
</feature>
<keyword evidence="7" id="KW-1185">Reference proteome</keyword>
<dbReference type="AlphaFoldDB" id="A0A7M5UCL2"/>
<dbReference type="Gene3D" id="2.40.50.100">
    <property type="match status" value="1"/>
</dbReference>
<evidence type="ECO:0000256" key="2">
    <source>
        <dbReference type="ARBA" id="ARBA00022490"/>
    </source>
</evidence>
<dbReference type="CDD" id="cd05791">
    <property type="entry name" value="S1_CSL4"/>
    <property type="match status" value="1"/>
</dbReference>
<dbReference type="InterPro" id="IPR012340">
    <property type="entry name" value="NA-bd_OB-fold"/>
</dbReference>
<dbReference type="FunFam" id="2.40.50.140:FF:000198">
    <property type="entry name" value="Exosome complex component CSL4"/>
    <property type="match status" value="1"/>
</dbReference>
<feature type="domain" description="Exosome complex component CSL4 C-terminal" evidence="4">
    <location>
        <begin position="112"/>
        <end position="152"/>
    </location>
</feature>
<dbReference type="InterPro" id="IPR019495">
    <property type="entry name" value="EXOSC1_C"/>
</dbReference>
<dbReference type="PANTHER" id="PTHR12686">
    <property type="entry name" value="3'-5' EXORIBONUCLEASE CSL4-RELATED"/>
    <property type="match status" value="1"/>
</dbReference>
<dbReference type="GO" id="GO:0006396">
    <property type="term" value="P:RNA processing"/>
    <property type="evidence" value="ECO:0007669"/>
    <property type="project" value="InterPro"/>
</dbReference>
<keyword evidence="2" id="KW-0963">Cytoplasm</keyword>